<accession>A0A8J4V914</accession>
<name>A0A8J4V914_9ROSI</name>
<feature type="compositionally biased region" description="Basic and acidic residues" evidence="1">
    <location>
        <begin position="190"/>
        <end position="206"/>
    </location>
</feature>
<feature type="compositionally biased region" description="Polar residues" evidence="1">
    <location>
        <begin position="127"/>
        <end position="141"/>
    </location>
</feature>
<dbReference type="PANTHER" id="PTHR34449">
    <property type="entry name" value="RHO TERMINATION FACTOR"/>
    <property type="match status" value="1"/>
</dbReference>
<dbReference type="Gene3D" id="1.10.720.10">
    <property type="match status" value="1"/>
</dbReference>
<keyword evidence="4" id="KW-1185">Reference proteome</keyword>
<dbReference type="Pfam" id="PF07498">
    <property type="entry name" value="Rho_N"/>
    <property type="match status" value="1"/>
</dbReference>
<dbReference type="InterPro" id="IPR036269">
    <property type="entry name" value="Rho_N_sf"/>
</dbReference>
<proteinExistence type="predicted"/>
<dbReference type="InterPro" id="IPR011112">
    <property type="entry name" value="Rho-like_N"/>
</dbReference>
<feature type="region of interest" description="Disordered" evidence="1">
    <location>
        <begin position="155"/>
        <end position="250"/>
    </location>
</feature>
<reference evidence="3" key="1">
    <citation type="submission" date="2020-03" db="EMBL/GenBank/DDBJ databases">
        <title>Castanea mollissima Vanexum genome sequencing.</title>
        <authorList>
            <person name="Staton M."/>
        </authorList>
    </citation>
    <scope>NUCLEOTIDE SEQUENCE</scope>
    <source>
        <tissue evidence="3">Leaf</tissue>
    </source>
</reference>
<evidence type="ECO:0000313" key="3">
    <source>
        <dbReference type="EMBL" id="KAF3952903.1"/>
    </source>
</evidence>
<feature type="domain" description="Rho termination factor-like N-terminal" evidence="2">
    <location>
        <begin position="310"/>
        <end position="339"/>
    </location>
</feature>
<feature type="region of interest" description="Disordered" evidence="1">
    <location>
        <begin position="270"/>
        <end position="302"/>
    </location>
</feature>
<dbReference type="GO" id="GO:0006353">
    <property type="term" value="P:DNA-templated transcription termination"/>
    <property type="evidence" value="ECO:0007669"/>
    <property type="project" value="InterPro"/>
</dbReference>
<gene>
    <name evidence="3" type="ORF">CMV_021591</name>
</gene>
<protein>
    <recommendedName>
        <fullName evidence="2">Rho termination factor-like N-terminal domain-containing protein</fullName>
    </recommendedName>
</protein>
<feature type="region of interest" description="Disordered" evidence="1">
    <location>
        <begin position="97"/>
        <end position="141"/>
    </location>
</feature>
<dbReference type="Proteomes" id="UP000737018">
    <property type="component" value="Unassembled WGS sequence"/>
</dbReference>
<evidence type="ECO:0000313" key="4">
    <source>
        <dbReference type="Proteomes" id="UP000737018"/>
    </source>
</evidence>
<evidence type="ECO:0000256" key="1">
    <source>
        <dbReference type="SAM" id="MobiDB-lite"/>
    </source>
</evidence>
<dbReference type="AlphaFoldDB" id="A0A8J4V914"/>
<dbReference type="PANTHER" id="PTHR34449:SF2">
    <property type="entry name" value="RHO TERMINATION FACTOR"/>
    <property type="match status" value="1"/>
</dbReference>
<organism evidence="3 4">
    <name type="scientific">Castanea mollissima</name>
    <name type="common">Chinese chestnut</name>
    <dbReference type="NCBI Taxonomy" id="60419"/>
    <lineage>
        <taxon>Eukaryota</taxon>
        <taxon>Viridiplantae</taxon>
        <taxon>Streptophyta</taxon>
        <taxon>Embryophyta</taxon>
        <taxon>Tracheophyta</taxon>
        <taxon>Spermatophyta</taxon>
        <taxon>Magnoliopsida</taxon>
        <taxon>eudicotyledons</taxon>
        <taxon>Gunneridae</taxon>
        <taxon>Pentapetalae</taxon>
        <taxon>rosids</taxon>
        <taxon>fabids</taxon>
        <taxon>Fagales</taxon>
        <taxon>Fagaceae</taxon>
        <taxon>Castanea</taxon>
    </lineage>
</organism>
<comment type="caution">
    <text evidence="3">The sequence shown here is derived from an EMBL/GenBank/DDBJ whole genome shotgun (WGS) entry which is preliminary data.</text>
</comment>
<sequence>MVVLVSEAEARVVVQEPYQFVGDRVVVENGLQKMKPFWDMTRFSLGLLWFGKETQKIGVAIQAGKTHFLSQSFLNLAETADRPSLFDPPKDFHQLTVSSIRSDENGRRRPPWRSSASRRTSEDENETPQSSNGEKSNSSNPEEIIAMFRRIQSAISKDESVKTKRNSNLSKDKTSPESVLEVLRKSRKQVKGDADKTSNKEGDKVLTRRRGVAKKEEQVQKSPLVGDLKPTRLPSKFVKRSPIPSPSTPRERMLELNNEAYLKQTRLPSKFVKRSPIPSPSTPTERILELNNEASQPRAGRKEFKLPRIEDMKLTELKDLAKSRGLKGYSKLKKSELIELLRS</sequence>
<evidence type="ECO:0000259" key="2">
    <source>
        <dbReference type="Pfam" id="PF07498"/>
    </source>
</evidence>
<dbReference type="EMBL" id="JRKL02004304">
    <property type="protein sequence ID" value="KAF3952903.1"/>
    <property type="molecule type" value="Genomic_DNA"/>
</dbReference>
<dbReference type="OrthoDB" id="1931152at2759"/>
<dbReference type="SUPFAM" id="SSF68912">
    <property type="entry name" value="Rho N-terminal domain-like"/>
    <property type="match status" value="1"/>
</dbReference>